<dbReference type="InterPro" id="IPR013766">
    <property type="entry name" value="Thioredoxin_domain"/>
</dbReference>
<feature type="region of interest" description="Disordered" evidence="1">
    <location>
        <begin position="58"/>
        <end position="88"/>
    </location>
</feature>
<dbReference type="InterPro" id="IPR044241">
    <property type="entry name" value="TxlA/HCF164"/>
</dbReference>
<evidence type="ECO:0000313" key="3">
    <source>
        <dbReference type="EMBL" id="CAE0500559.1"/>
    </source>
</evidence>
<dbReference type="EMBL" id="HBIP01025945">
    <property type="protein sequence ID" value="CAE0500559.1"/>
    <property type="molecule type" value="Transcribed_RNA"/>
</dbReference>
<accession>A0A6S8MAI0</accession>
<dbReference type="FunFam" id="3.40.30.10:FF:000423">
    <property type="entry name" value="Thiol:disulfide interchange protein"/>
    <property type="match status" value="1"/>
</dbReference>
<dbReference type="PANTHER" id="PTHR47353:SF1">
    <property type="entry name" value="THIOREDOXIN-LIKE PROTEIN HCF164, CHLOROPLASTIC"/>
    <property type="match status" value="1"/>
</dbReference>
<evidence type="ECO:0000259" key="2">
    <source>
        <dbReference type="PROSITE" id="PS51352"/>
    </source>
</evidence>
<dbReference type="PROSITE" id="PS51352">
    <property type="entry name" value="THIOREDOXIN_2"/>
    <property type="match status" value="1"/>
</dbReference>
<feature type="compositionally biased region" description="Polar residues" evidence="1">
    <location>
        <begin position="1"/>
        <end position="32"/>
    </location>
</feature>
<dbReference type="Gene3D" id="3.40.30.10">
    <property type="entry name" value="Glutaredoxin"/>
    <property type="match status" value="1"/>
</dbReference>
<gene>
    <name evidence="3" type="ORF">DTER00134_LOCUS15632</name>
    <name evidence="4" type="ORF">DTER00134_LOCUS15636</name>
    <name evidence="5" type="ORF">DTER00134_LOCUS15637</name>
</gene>
<evidence type="ECO:0000313" key="4">
    <source>
        <dbReference type="EMBL" id="CAE0500563.1"/>
    </source>
</evidence>
<dbReference type="PANTHER" id="PTHR47353">
    <property type="entry name" value="THIOREDOXIN-LIKE PROTEIN HCF164, CHLOROPLASTIC"/>
    <property type="match status" value="1"/>
</dbReference>
<dbReference type="GO" id="GO:0010190">
    <property type="term" value="P:cytochrome b6f complex assembly"/>
    <property type="evidence" value="ECO:0007669"/>
    <property type="project" value="TreeGrafter"/>
</dbReference>
<feature type="domain" description="Thioredoxin" evidence="2">
    <location>
        <begin position="72"/>
        <end position="224"/>
    </location>
</feature>
<proteinExistence type="predicted"/>
<feature type="region of interest" description="Disordered" evidence="1">
    <location>
        <begin position="221"/>
        <end position="259"/>
    </location>
</feature>
<dbReference type="EMBL" id="HBIP01025950">
    <property type="protein sequence ID" value="CAE0500564.1"/>
    <property type="molecule type" value="Transcribed_RNA"/>
</dbReference>
<organism evidence="4">
    <name type="scientific">Dunaliella tertiolecta</name>
    <name type="common">Green alga</name>
    <dbReference type="NCBI Taxonomy" id="3047"/>
    <lineage>
        <taxon>Eukaryota</taxon>
        <taxon>Viridiplantae</taxon>
        <taxon>Chlorophyta</taxon>
        <taxon>core chlorophytes</taxon>
        <taxon>Chlorophyceae</taxon>
        <taxon>CS clade</taxon>
        <taxon>Chlamydomonadales</taxon>
        <taxon>Dunaliellaceae</taxon>
        <taxon>Dunaliella</taxon>
    </lineage>
</organism>
<dbReference type="InterPro" id="IPR036249">
    <property type="entry name" value="Thioredoxin-like_sf"/>
</dbReference>
<name>A0A6S8MAI0_DUNTE</name>
<dbReference type="EMBL" id="HBIP01025949">
    <property type="protein sequence ID" value="CAE0500563.1"/>
    <property type="molecule type" value="Transcribed_RNA"/>
</dbReference>
<feature type="compositionally biased region" description="Pro residues" evidence="1">
    <location>
        <begin position="67"/>
        <end position="82"/>
    </location>
</feature>
<dbReference type="GO" id="GO:0009535">
    <property type="term" value="C:chloroplast thylakoid membrane"/>
    <property type="evidence" value="ECO:0007669"/>
    <property type="project" value="TreeGrafter"/>
</dbReference>
<dbReference type="GO" id="GO:0016671">
    <property type="term" value="F:oxidoreductase activity, acting on a sulfur group of donors, disulfide as acceptor"/>
    <property type="evidence" value="ECO:0007669"/>
    <property type="project" value="TreeGrafter"/>
</dbReference>
<evidence type="ECO:0000256" key="1">
    <source>
        <dbReference type="SAM" id="MobiDB-lite"/>
    </source>
</evidence>
<dbReference type="AlphaFoldDB" id="A0A6S8MAI0"/>
<dbReference type="Pfam" id="PF00085">
    <property type="entry name" value="Thioredoxin"/>
    <property type="match status" value="1"/>
</dbReference>
<reference evidence="4" key="1">
    <citation type="submission" date="2021-01" db="EMBL/GenBank/DDBJ databases">
        <authorList>
            <person name="Corre E."/>
            <person name="Pelletier E."/>
            <person name="Niang G."/>
            <person name="Scheremetjew M."/>
            <person name="Finn R."/>
            <person name="Kale V."/>
            <person name="Holt S."/>
            <person name="Cochrane G."/>
            <person name="Meng A."/>
            <person name="Brown T."/>
            <person name="Cohen L."/>
        </authorList>
    </citation>
    <scope>NUCLEOTIDE SEQUENCE</scope>
    <source>
        <strain evidence="4">CCMP1320</strain>
    </source>
</reference>
<feature type="region of interest" description="Disordered" evidence="1">
    <location>
        <begin position="1"/>
        <end position="40"/>
    </location>
</feature>
<sequence>MLLSTSTNRQVLSTSKNSSSLVPQQLTPTRRQSLAAVQAAERRWRRSSSCIIAQAEGNGVDTSSTPQQPPSPPQPSPSPPAAAPSSGNGAGIAGGAALAAVAAFAASRLLSPGPSIAVLEQMAVPLETALSNGKPTVMEFYANWCEVCRDLVEDEYAVEKQYGDSVNFVMLNIENSKWAPEITDYRVRGIPHFIFLDKEGEPLAAAVGRLPRQVLEDNVAALSQGQRQLPHASVRGETSAMTPPDGQAAKSMSGPRDHA</sequence>
<evidence type="ECO:0000313" key="5">
    <source>
        <dbReference type="EMBL" id="CAE0500564.1"/>
    </source>
</evidence>
<protein>
    <recommendedName>
        <fullName evidence="2">Thioredoxin domain-containing protein</fullName>
    </recommendedName>
</protein>
<dbReference type="SUPFAM" id="SSF52833">
    <property type="entry name" value="Thioredoxin-like"/>
    <property type="match status" value="1"/>
</dbReference>